<dbReference type="Pfam" id="PF00071">
    <property type="entry name" value="Ras"/>
    <property type="match status" value="1"/>
</dbReference>
<feature type="non-terminal residue" evidence="3">
    <location>
        <position position="173"/>
    </location>
</feature>
<reference evidence="3" key="1">
    <citation type="submission" date="2023-03" db="EMBL/GenBank/DDBJ databases">
        <authorList>
            <person name="Steffen K."/>
            <person name="Cardenas P."/>
        </authorList>
    </citation>
    <scope>NUCLEOTIDE SEQUENCE</scope>
</reference>
<proteinExistence type="predicted"/>
<organism evidence="3 4">
    <name type="scientific">Geodia barretti</name>
    <name type="common">Barrett's horny sponge</name>
    <dbReference type="NCBI Taxonomy" id="519541"/>
    <lineage>
        <taxon>Eukaryota</taxon>
        <taxon>Metazoa</taxon>
        <taxon>Porifera</taxon>
        <taxon>Demospongiae</taxon>
        <taxon>Heteroscleromorpha</taxon>
        <taxon>Tetractinellida</taxon>
        <taxon>Astrophorina</taxon>
        <taxon>Geodiidae</taxon>
        <taxon>Geodia</taxon>
    </lineage>
</organism>
<keyword evidence="2" id="KW-0342">GTP-binding</keyword>
<dbReference type="InterPro" id="IPR005225">
    <property type="entry name" value="Small_GTP-bd"/>
</dbReference>
<dbReference type="PROSITE" id="PS51420">
    <property type="entry name" value="RHO"/>
    <property type="match status" value="1"/>
</dbReference>
<dbReference type="Gene3D" id="3.40.50.300">
    <property type="entry name" value="P-loop containing nucleotide triphosphate hydrolases"/>
    <property type="match status" value="1"/>
</dbReference>
<dbReference type="Proteomes" id="UP001174909">
    <property type="component" value="Unassembled WGS sequence"/>
</dbReference>
<evidence type="ECO:0000313" key="4">
    <source>
        <dbReference type="Proteomes" id="UP001174909"/>
    </source>
</evidence>
<dbReference type="InterPro" id="IPR003578">
    <property type="entry name" value="Small_GTPase_Rho"/>
</dbReference>
<dbReference type="GO" id="GO:0005525">
    <property type="term" value="F:GTP binding"/>
    <property type="evidence" value="ECO:0007669"/>
    <property type="project" value="UniProtKB-KW"/>
</dbReference>
<evidence type="ECO:0000256" key="2">
    <source>
        <dbReference type="ARBA" id="ARBA00023134"/>
    </source>
</evidence>
<comment type="caution">
    <text evidence="3">The sequence shown here is derived from an EMBL/GenBank/DDBJ whole genome shotgun (WGS) entry which is preliminary data.</text>
</comment>
<dbReference type="SMART" id="SM00175">
    <property type="entry name" value="RAB"/>
    <property type="match status" value="1"/>
</dbReference>
<dbReference type="GO" id="GO:0007264">
    <property type="term" value="P:small GTPase-mediated signal transduction"/>
    <property type="evidence" value="ECO:0007669"/>
    <property type="project" value="InterPro"/>
</dbReference>
<dbReference type="PROSITE" id="PS51419">
    <property type="entry name" value="RAB"/>
    <property type="match status" value="1"/>
</dbReference>
<gene>
    <name evidence="3" type="ORF">GBAR_LOCUS15857</name>
</gene>
<dbReference type="GO" id="GO:0003924">
    <property type="term" value="F:GTPase activity"/>
    <property type="evidence" value="ECO:0007669"/>
    <property type="project" value="InterPro"/>
</dbReference>
<accession>A0AA35SEB2</accession>
<name>A0AA35SEB2_GEOBA</name>
<keyword evidence="1" id="KW-0547">Nucleotide-binding</keyword>
<dbReference type="PROSITE" id="PS51421">
    <property type="entry name" value="RAS"/>
    <property type="match status" value="1"/>
</dbReference>
<dbReference type="InterPro" id="IPR027417">
    <property type="entry name" value="P-loop_NTPase"/>
</dbReference>
<dbReference type="PANTHER" id="PTHR24072">
    <property type="entry name" value="RHO FAMILY GTPASE"/>
    <property type="match status" value="1"/>
</dbReference>
<dbReference type="SMART" id="SM00174">
    <property type="entry name" value="RHO"/>
    <property type="match status" value="1"/>
</dbReference>
<dbReference type="NCBIfam" id="TIGR00231">
    <property type="entry name" value="small_GTP"/>
    <property type="match status" value="1"/>
</dbReference>
<protein>
    <submittedName>
        <fullName evidence="3">Ras-related C3 botulinum toxin substrate 1</fullName>
    </submittedName>
</protein>
<dbReference type="PRINTS" id="PR00449">
    <property type="entry name" value="RASTRNSFRMNG"/>
</dbReference>
<evidence type="ECO:0000313" key="3">
    <source>
        <dbReference type="EMBL" id="CAI8027844.1"/>
    </source>
</evidence>
<evidence type="ECO:0000256" key="1">
    <source>
        <dbReference type="ARBA" id="ARBA00022741"/>
    </source>
</evidence>
<dbReference type="InterPro" id="IPR001806">
    <property type="entry name" value="Small_GTPase"/>
</dbReference>
<dbReference type="SUPFAM" id="SSF52540">
    <property type="entry name" value="P-loop containing nucleoside triphosphate hydrolases"/>
    <property type="match status" value="1"/>
</dbReference>
<keyword evidence="4" id="KW-1185">Reference proteome</keyword>
<dbReference type="AlphaFoldDB" id="A0AA35SEB2"/>
<sequence>MFDNCAVMVLVGGKTYIFGLNEAFCQEGYERMWPSMYPETDVFIVCFSVVHPSSFENVKVKWAPEIRKHCPNTPMILVGTKLEKRGDKAKIEKLKAKRLKPVTYGEGLQLRKEIGAVKYHECSTKTLVGLKEVFDDALLAAIMPIMLEGIVRGNGRSQCRRRNTRASCVQDPL</sequence>
<dbReference type="EMBL" id="CASHTH010002302">
    <property type="protein sequence ID" value="CAI8027844.1"/>
    <property type="molecule type" value="Genomic_DNA"/>
</dbReference>